<dbReference type="EMBL" id="JACAOD020000009">
    <property type="protein sequence ID" value="MBP5836058.1"/>
    <property type="molecule type" value="Genomic_DNA"/>
</dbReference>
<dbReference type="Proteomes" id="UP001195571">
    <property type="component" value="Unassembled WGS sequence"/>
</dbReference>
<dbReference type="RefSeq" id="WP_203552322.1">
    <property type="nucleotide sequence ID" value="NZ_JACAOD020000009.1"/>
</dbReference>
<evidence type="ECO:0000313" key="2">
    <source>
        <dbReference type="Proteomes" id="UP001195571"/>
    </source>
</evidence>
<comment type="caution">
    <text evidence="1">The sequence shown here is derived from an EMBL/GenBank/DDBJ whole genome shotgun (WGS) entry which is preliminary data.</text>
</comment>
<keyword evidence="2" id="KW-1185">Reference proteome</keyword>
<accession>A0ABS5CYK4</accession>
<sequence length="623" mass="75193">MLYLNEFTMNKEDVKLSFHAQKMFNSINNNKSLSIFEKEKIKKDYQNNLFFFKTTDFGLGCVSHFTNLHLYRLISSMQDNRLKNIKKQKIAFIHHELKEFGYNFSNSEIIDDFNYFYFLAKTNYNLKDNKEKVKFIKDKIKELPQFNNFKSYFDNEYYLKLENNDKKLNQIYKNICLIIGKDKDNLIVNKPINIESKLIDIKRNIRQSKNNARFKAIYNFANENKISWLTLTLAHHNHNGSLSPEVKDLNKVQKLVKEFINKLRFNYYKYLKSKKYHILSIKKYLKKFKYFIASQLQIKGVWHFHIMFNIDLLKIFGFTNKMMCQKKGLLSNSEFYENKTYYYDRGKKYNIDNGWKISENQNLIIPNVFKLWADIVNSKSGLPNLKRLNPRSQNLQIFYKDNKQTNKLEINECQLKKNIIHKDSSFIIAEYVSKYDAGLSDKEIKKMILQKKNHLIGKRLFQFSLSCKKLPITKTIKYLPFDLKHSQYHLTGFYLRNILDFKKGHPFFKLLRNDILRTNNKKFCFKENSLNAIDFEKNKNQYLYKYIEFKGKLSFFYGTIFYAKKLFKNYFNSKKYFKICLLLNKCFNLNKLETYEKFSNNLDKQIRYTQFNNYINPLYQRFT</sequence>
<protein>
    <submittedName>
        <fullName evidence="1">Uncharacterized protein</fullName>
    </submittedName>
</protein>
<gene>
    <name evidence="1" type="ORF">CHTY_002345</name>
</gene>
<organism evidence="1 2">
    <name type="scientific">Candidatus Phytoplasma meliae</name>
    <dbReference type="NCBI Taxonomy" id="1848402"/>
    <lineage>
        <taxon>Bacteria</taxon>
        <taxon>Bacillati</taxon>
        <taxon>Mycoplasmatota</taxon>
        <taxon>Mollicutes</taxon>
        <taxon>Acholeplasmatales</taxon>
        <taxon>Acholeplasmataceae</taxon>
        <taxon>Candidatus Phytoplasma</taxon>
        <taxon>16SrXIII (Mexican periwinkle virescence group)</taxon>
    </lineage>
</organism>
<proteinExistence type="predicted"/>
<name>A0ABS5CYK4_9MOLU</name>
<evidence type="ECO:0000313" key="1">
    <source>
        <dbReference type="EMBL" id="MBP5836058.1"/>
    </source>
</evidence>
<reference evidence="1" key="1">
    <citation type="submission" date="2021-04" db="EMBL/GenBank/DDBJ databases">
        <title>Genomic features of Candidatus Phytoplasma meliae isolate ChTYXIII (1SrXIII-G).</title>
        <authorList>
            <person name="Fernandez F.D."/>
            <person name="Conci L.R."/>
        </authorList>
    </citation>
    <scope>NUCLEOTIDE SEQUENCE [LARGE SCALE GENOMIC DNA]</scope>
    <source>
        <strain evidence="1">ChTYXIII-Mo</strain>
    </source>
</reference>